<dbReference type="InterPro" id="IPR025202">
    <property type="entry name" value="PLD-like_dom"/>
</dbReference>
<proteinExistence type="predicted"/>
<evidence type="ECO:0000259" key="1">
    <source>
        <dbReference type="PROSITE" id="PS50035"/>
    </source>
</evidence>
<evidence type="ECO:0000313" key="2">
    <source>
        <dbReference type="EMBL" id="MBD2255304.1"/>
    </source>
</evidence>
<dbReference type="RefSeq" id="WP_190572089.1">
    <property type="nucleotide sequence ID" value="NZ_JACJQL010000088.1"/>
</dbReference>
<dbReference type="Gene3D" id="3.30.870.10">
    <property type="entry name" value="Endonuclease Chain A"/>
    <property type="match status" value="1"/>
</dbReference>
<feature type="domain" description="PLD phosphodiesterase" evidence="1">
    <location>
        <begin position="78"/>
        <end position="104"/>
    </location>
</feature>
<name>A0ABR8BNV3_9NOSO</name>
<gene>
    <name evidence="2" type="ORF">H6G14_29245</name>
</gene>
<organism evidence="2 3">
    <name type="scientific">Nostoc parmelioides FACHB-3921</name>
    <dbReference type="NCBI Taxonomy" id="2692909"/>
    <lineage>
        <taxon>Bacteria</taxon>
        <taxon>Bacillati</taxon>
        <taxon>Cyanobacteriota</taxon>
        <taxon>Cyanophyceae</taxon>
        <taxon>Nostocales</taxon>
        <taxon>Nostocaceae</taxon>
        <taxon>Nostoc</taxon>
    </lineage>
</organism>
<protein>
    <submittedName>
        <fullName evidence="2">Phospholipase D family protein</fullName>
    </submittedName>
</protein>
<dbReference type="InterPro" id="IPR059166">
    <property type="entry name" value="PLD-like_cat"/>
</dbReference>
<dbReference type="PROSITE" id="PS50035">
    <property type="entry name" value="PLD"/>
    <property type="match status" value="1"/>
</dbReference>
<dbReference type="EMBL" id="JACJQL010000088">
    <property type="protein sequence ID" value="MBD2255304.1"/>
    <property type="molecule type" value="Genomic_DNA"/>
</dbReference>
<dbReference type="Pfam" id="PF13091">
    <property type="entry name" value="PLDc_2"/>
    <property type="match status" value="1"/>
</dbReference>
<dbReference type="Proteomes" id="UP000621307">
    <property type="component" value="Unassembled WGS sequence"/>
</dbReference>
<reference evidence="2 3" key="1">
    <citation type="journal article" date="2020" name="ISME J.">
        <title>Comparative genomics reveals insights into cyanobacterial evolution and habitat adaptation.</title>
        <authorList>
            <person name="Chen M.Y."/>
            <person name="Teng W.K."/>
            <person name="Zhao L."/>
            <person name="Hu C.X."/>
            <person name="Zhou Y.K."/>
            <person name="Han B.P."/>
            <person name="Song L.R."/>
            <person name="Shu W.S."/>
        </authorList>
    </citation>
    <scope>NUCLEOTIDE SEQUENCE [LARGE SCALE GENOMIC DNA]</scope>
    <source>
        <strain evidence="2 3">FACHB-3921</strain>
    </source>
</reference>
<dbReference type="SUPFAM" id="SSF56024">
    <property type="entry name" value="Phospholipase D/nuclease"/>
    <property type="match status" value="1"/>
</dbReference>
<comment type="caution">
    <text evidence="2">The sequence shown here is derived from an EMBL/GenBank/DDBJ whole genome shotgun (WGS) entry which is preliminary data.</text>
</comment>
<dbReference type="CDD" id="cd09176">
    <property type="entry name" value="PLDc_unchar6"/>
    <property type="match status" value="1"/>
</dbReference>
<dbReference type="InterPro" id="IPR001736">
    <property type="entry name" value="PLipase_D/transphosphatidylase"/>
</dbReference>
<evidence type="ECO:0000313" key="3">
    <source>
        <dbReference type="Proteomes" id="UP000621307"/>
    </source>
</evidence>
<accession>A0ABR8BNV3</accession>
<sequence>MTFPAIQLEKLCAEAHKDILLAAPFIKVSVLEKLFLKISNDVKVKCITRWHPEEILSGVSDLEVWNIIKERPNCSLWLKHNLHAKFYRADEECLVGSANLTASALGWSNHPNFEILVALPATYNNLKTFEVELLAGCIQIDDGLFEQMSITIEILKNHHLQQLPLPTVEVKESSFENLAQAQAKINYWLPTLRNPEDLYLAYSGQLEKLTTISRKAALLDIHTLPLTPNLPKDAFESYLGLILLEMPIIRQVDEFIATPKRFGAVRDFLSSLPCATVPDFNAEYAWQTLMRWLRYFLPNRYILFTPNHSEIFYRVQRSP</sequence>
<keyword evidence="3" id="KW-1185">Reference proteome</keyword>